<feature type="transmembrane region" description="Helical" evidence="2">
    <location>
        <begin position="113"/>
        <end position="133"/>
    </location>
</feature>
<sequence>MTAPLTPHDQQPPHPPVPSGGVGSPDERPDVGREVRDGALIALGVAVLGVVLAVVWWWAAPQVPLISDGTAVYLKDSEGEQSVGADGWFTLMGLGFGALSAGAVFWWRRAGGVAVVIGLAVGAVAASLIAWRIGILLGPTQNVVAHAKLVGAGKVFYAPLQLRAKAALLAWPIAATGVFLALTSAFGPRDEQRDGEHAPTRWDGWSTPPAPSSSSPASPAPGEQPPREG</sequence>
<dbReference type="RefSeq" id="WP_255920405.1">
    <property type="nucleotide sequence ID" value="NZ_JANFNG010000008.1"/>
</dbReference>
<keyword evidence="2" id="KW-0472">Membrane</keyword>
<protein>
    <submittedName>
        <fullName evidence="3">DUF2567 domain-containing protein</fullName>
    </submittedName>
</protein>
<feature type="transmembrane region" description="Helical" evidence="2">
    <location>
        <begin position="87"/>
        <end position="106"/>
    </location>
</feature>
<feature type="region of interest" description="Disordered" evidence="1">
    <location>
        <begin position="1"/>
        <end position="29"/>
    </location>
</feature>
<dbReference type="Proteomes" id="UP001057702">
    <property type="component" value="Unassembled WGS sequence"/>
</dbReference>
<evidence type="ECO:0000256" key="2">
    <source>
        <dbReference type="SAM" id="Phobius"/>
    </source>
</evidence>
<feature type="compositionally biased region" description="Basic and acidic residues" evidence="1">
    <location>
        <begin position="189"/>
        <end position="200"/>
    </location>
</feature>
<reference evidence="3" key="1">
    <citation type="submission" date="2022-06" db="EMBL/GenBank/DDBJ databases">
        <title>Draft genome sequence of Streptomyces sp. RB6PN25 isolated from peat swamp forest in Thailand.</title>
        <authorList>
            <person name="Duangmal K."/>
            <person name="Klaysubun C."/>
        </authorList>
    </citation>
    <scope>NUCLEOTIDE SEQUENCE</scope>
    <source>
        <strain evidence="3">RB6PN25</strain>
    </source>
</reference>
<evidence type="ECO:0000313" key="3">
    <source>
        <dbReference type="EMBL" id="MCQ4081497.1"/>
    </source>
</evidence>
<keyword evidence="2" id="KW-0812">Transmembrane</keyword>
<evidence type="ECO:0000313" key="4">
    <source>
        <dbReference type="Proteomes" id="UP001057702"/>
    </source>
</evidence>
<feature type="transmembrane region" description="Helical" evidence="2">
    <location>
        <begin position="166"/>
        <end position="187"/>
    </location>
</feature>
<organism evidence="3 4">
    <name type="scientific">Streptomyces humicola</name>
    <dbReference type="NCBI Taxonomy" id="2953240"/>
    <lineage>
        <taxon>Bacteria</taxon>
        <taxon>Bacillati</taxon>
        <taxon>Actinomycetota</taxon>
        <taxon>Actinomycetes</taxon>
        <taxon>Kitasatosporales</taxon>
        <taxon>Streptomycetaceae</taxon>
        <taxon>Streptomyces</taxon>
    </lineage>
</organism>
<feature type="transmembrane region" description="Helical" evidence="2">
    <location>
        <begin position="38"/>
        <end position="59"/>
    </location>
</feature>
<gene>
    <name evidence="3" type="ORF">NGB36_13020</name>
</gene>
<comment type="caution">
    <text evidence="3">The sequence shown here is derived from an EMBL/GenBank/DDBJ whole genome shotgun (WGS) entry which is preliminary data.</text>
</comment>
<keyword evidence="4" id="KW-1185">Reference proteome</keyword>
<proteinExistence type="predicted"/>
<accession>A0ABT1PV03</accession>
<name>A0ABT1PV03_9ACTN</name>
<feature type="region of interest" description="Disordered" evidence="1">
    <location>
        <begin position="189"/>
        <end position="229"/>
    </location>
</feature>
<evidence type="ECO:0000256" key="1">
    <source>
        <dbReference type="SAM" id="MobiDB-lite"/>
    </source>
</evidence>
<keyword evidence="2" id="KW-1133">Transmembrane helix</keyword>
<dbReference type="EMBL" id="JANFNG010000008">
    <property type="protein sequence ID" value="MCQ4081497.1"/>
    <property type="molecule type" value="Genomic_DNA"/>
</dbReference>
<feature type="compositionally biased region" description="Pro residues" evidence="1">
    <location>
        <begin position="218"/>
        <end position="229"/>
    </location>
</feature>